<evidence type="ECO:0000313" key="3">
    <source>
        <dbReference type="Proteomes" id="UP001054837"/>
    </source>
</evidence>
<evidence type="ECO:0008006" key="4">
    <source>
        <dbReference type="Google" id="ProtNLM"/>
    </source>
</evidence>
<sequence>MTLVLGRGHPNLFPFYAYKPLKSHQAETETLTLHPSRDRESSQPTPPPPPFSSSHYSLHQREEICSPSLLILGEKSFVDLEPQHKVRFLRESLKVFEVYSDVESWKIVRPPRWKRNFGQRPNMSLLKMNLWWKLSRYCWWGKVRGEKGCCVRLRSSVAVIVYISLINNSYAKPKPSILQKIEKALAPPPPFSSTHSSLHRREDICSPSLLILGEKSSVGFESQHKVRFLSESFEVFEVYSDVENWKIVRPRWKRNFGKRPNMSLLKMNLLWKLSRHCWWGKVRGEKVSCVRLRLSEAISAYNILVNNFHTKPDS</sequence>
<dbReference type="Proteomes" id="UP001054837">
    <property type="component" value="Unassembled WGS sequence"/>
</dbReference>
<dbReference type="AlphaFoldDB" id="A0AAV4TSU5"/>
<protein>
    <recommendedName>
        <fullName evidence="4">Maturase K</fullName>
    </recommendedName>
</protein>
<keyword evidence="3" id="KW-1185">Reference proteome</keyword>
<dbReference type="EMBL" id="BPLQ01010216">
    <property type="protein sequence ID" value="GIY49285.1"/>
    <property type="molecule type" value="Genomic_DNA"/>
</dbReference>
<evidence type="ECO:0000313" key="2">
    <source>
        <dbReference type="EMBL" id="GIY49285.1"/>
    </source>
</evidence>
<accession>A0AAV4TSU5</accession>
<gene>
    <name evidence="2" type="ORF">CDAR_580701</name>
</gene>
<evidence type="ECO:0000256" key="1">
    <source>
        <dbReference type="SAM" id="MobiDB-lite"/>
    </source>
</evidence>
<organism evidence="2 3">
    <name type="scientific">Caerostris darwini</name>
    <dbReference type="NCBI Taxonomy" id="1538125"/>
    <lineage>
        <taxon>Eukaryota</taxon>
        <taxon>Metazoa</taxon>
        <taxon>Ecdysozoa</taxon>
        <taxon>Arthropoda</taxon>
        <taxon>Chelicerata</taxon>
        <taxon>Arachnida</taxon>
        <taxon>Araneae</taxon>
        <taxon>Araneomorphae</taxon>
        <taxon>Entelegynae</taxon>
        <taxon>Araneoidea</taxon>
        <taxon>Araneidae</taxon>
        <taxon>Caerostris</taxon>
    </lineage>
</organism>
<reference evidence="2 3" key="1">
    <citation type="submission" date="2021-06" db="EMBL/GenBank/DDBJ databases">
        <title>Caerostris darwini draft genome.</title>
        <authorList>
            <person name="Kono N."/>
            <person name="Arakawa K."/>
        </authorList>
    </citation>
    <scope>NUCLEOTIDE SEQUENCE [LARGE SCALE GENOMIC DNA]</scope>
</reference>
<proteinExistence type="predicted"/>
<name>A0AAV4TSU5_9ARAC</name>
<feature type="region of interest" description="Disordered" evidence="1">
    <location>
        <begin position="27"/>
        <end position="55"/>
    </location>
</feature>
<comment type="caution">
    <text evidence="2">The sequence shown here is derived from an EMBL/GenBank/DDBJ whole genome shotgun (WGS) entry which is preliminary data.</text>
</comment>